<evidence type="ECO:0000259" key="1">
    <source>
        <dbReference type="PROSITE" id="PS50017"/>
    </source>
</evidence>
<dbReference type="InterPro" id="IPR000488">
    <property type="entry name" value="Death_dom"/>
</dbReference>
<accession>A0A6C0CG58</accession>
<dbReference type="CDD" id="cd01670">
    <property type="entry name" value="Death"/>
    <property type="match status" value="1"/>
</dbReference>
<dbReference type="PROSITE" id="PS50017">
    <property type="entry name" value="DEATH_DOMAIN"/>
    <property type="match status" value="1"/>
</dbReference>
<reference evidence="2" key="1">
    <citation type="journal article" date="2020" name="Nature">
        <title>Giant virus diversity and host interactions through global metagenomics.</title>
        <authorList>
            <person name="Schulz F."/>
            <person name="Roux S."/>
            <person name="Paez-Espino D."/>
            <person name="Jungbluth S."/>
            <person name="Walsh D.A."/>
            <person name="Denef V.J."/>
            <person name="McMahon K.D."/>
            <person name="Konstantinidis K.T."/>
            <person name="Eloe-Fadrosh E.A."/>
            <person name="Kyrpides N.C."/>
            <person name="Woyke T."/>
        </authorList>
    </citation>
    <scope>NUCLEOTIDE SEQUENCE</scope>
    <source>
        <strain evidence="2">GVMAG-M-3300021079-18</strain>
    </source>
</reference>
<feature type="domain" description="Death" evidence="1">
    <location>
        <begin position="20"/>
        <end position="101"/>
    </location>
</feature>
<dbReference type="GO" id="GO:0007165">
    <property type="term" value="P:signal transduction"/>
    <property type="evidence" value="ECO:0007669"/>
    <property type="project" value="InterPro"/>
</dbReference>
<sequence>MNPAQSTIPHEVLKKVVTDTGIIRLKLRKSIGTKWRDVGTSKEVKPYDLDSIDVQCKSEPEKAEAVLIAARGRMGSAFTISVLVGVLTELAMKHVTKLFVQ</sequence>
<proteinExistence type="predicted"/>
<evidence type="ECO:0000313" key="2">
    <source>
        <dbReference type="EMBL" id="QHT03568.1"/>
    </source>
</evidence>
<dbReference type="InterPro" id="IPR011029">
    <property type="entry name" value="DEATH-like_dom_sf"/>
</dbReference>
<name>A0A6C0CG58_9ZZZZ</name>
<dbReference type="Gene3D" id="1.10.533.10">
    <property type="entry name" value="Death Domain, Fas"/>
    <property type="match status" value="1"/>
</dbReference>
<dbReference type="EMBL" id="MN739413">
    <property type="protein sequence ID" value="QHT03568.1"/>
    <property type="molecule type" value="Genomic_DNA"/>
</dbReference>
<organism evidence="2">
    <name type="scientific">viral metagenome</name>
    <dbReference type="NCBI Taxonomy" id="1070528"/>
    <lineage>
        <taxon>unclassified sequences</taxon>
        <taxon>metagenomes</taxon>
        <taxon>organismal metagenomes</taxon>
    </lineage>
</organism>
<dbReference type="AlphaFoldDB" id="A0A6C0CG58"/>
<protein>
    <recommendedName>
        <fullName evidence="1">Death domain-containing protein</fullName>
    </recommendedName>
</protein>